<dbReference type="GO" id="GO:0050661">
    <property type="term" value="F:NADP binding"/>
    <property type="evidence" value="ECO:0007669"/>
    <property type="project" value="InterPro"/>
</dbReference>
<dbReference type="PRINTS" id="PR00469">
    <property type="entry name" value="PNDRDTASEII"/>
</dbReference>
<dbReference type="SUPFAM" id="SSF51905">
    <property type="entry name" value="FAD/NAD(P)-binding domain"/>
    <property type="match status" value="2"/>
</dbReference>
<feature type="non-terminal residue" evidence="5">
    <location>
        <position position="316"/>
    </location>
</feature>
<dbReference type="Proteomes" id="UP000701801">
    <property type="component" value="Unassembled WGS sequence"/>
</dbReference>
<dbReference type="Gene3D" id="3.50.50.60">
    <property type="entry name" value="FAD/NAD(P)-binding domain"/>
    <property type="match status" value="2"/>
</dbReference>
<comment type="similarity">
    <text evidence="1">Belongs to the FMO family.</text>
</comment>
<keyword evidence="4" id="KW-0560">Oxidoreductase</keyword>
<evidence type="ECO:0000313" key="5">
    <source>
        <dbReference type="EMBL" id="CAG8973197.1"/>
    </source>
</evidence>
<protein>
    <recommendedName>
        <fullName evidence="7">FAD/NAD(P)-binding domain-containing protein</fullName>
    </recommendedName>
</protein>
<evidence type="ECO:0000256" key="1">
    <source>
        <dbReference type="ARBA" id="ARBA00009183"/>
    </source>
</evidence>
<accession>A0A9N9LI50</accession>
<dbReference type="AlphaFoldDB" id="A0A9N9LI50"/>
<evidence type="ECO:0000313" key="6">
    <source>
        <dbReference type="Proteomes" id="UP000701801"/>
    </source>
</evidence>
<gene>
    <name evidence="5" type="ORF">HYALB_00006366</name>
</gene>
<keyword evidence="3" id="KW-0274">FAD</keyword>
<evidence type="ECO:0000256" key="2">
    <source>
        <dbReference type="ARBA" id="ARBA00022630"/>
    </source>
</evidence>
<name>A0A9N9LI50_9HELO</name>
<evidence type="ECO:0000256" key="3">
    <source>
        <dbReference type="ARBA" id="ARBA00022827"/>
    </source>
</evidence>
<dbReference type="GO" id="GO:0050660">
    <property type="term" value="F:flavin adenine dinucleotide binding"/>
    <property type="evidence" value="ECO:0007669"/>
    <property type="project" value="InterPro"/>
</dbReference>
<keyword evidence="6" id="KW-1185">Reference proteome</keyword>
<dbReference type="PANTHER" id="PTHR23023">
    <property type="entry name" value="DIMETHYLANILINE MONOOXYGENASE"/>
    <property type="match status" value="1"/>
</dbReference>
<keyword evidence="2" id="KW-0285">Flavoprotein</keyword>
<dbReference type="InterPro" id="IPR050346">
    <property type="entry name" value="FMO-like"/>
</dbReference>
<evidence type="ECO:0008006" key="7">
    <source>
        <dbReference type="Google" id="ProtNLM"/>
    </source>
</evidence>
<organism evidence="5 6">
    <name type="scientific">Hymenoscyphus albidus</name>
    <dbReference type="NCBI Taxonomy" id="595503"/>
    <lineage>
        <taxon>Eukaryota</taxon>
        <taxon>Fungi</taxon>
        <taxon>Dikarya</taxon>
        <taxon>Ascomycota</taxon>
        <taxon>Pezizomycotina</taxon>
        <taxon>Leotiomycetes</taxon>
        <taxon>Helotiales</taxon>
        <taxon>Helotiaceae</taxon>
        <taxon>Hymenoscyphus</taxon>
    </lineage>
</organism>
<dbReference type="Pfam" id="PF00743">
    <property type="entry name" value="FMO-like"/>
    <property type="match status" value="2"/>
</dbReference>
<comment type="caution">
    <text evidence="5">The sequence shown here is derived from an EMBL/GenBank/DDBJ whole genome shotgun (WGS) entry which is preliminary data.</text>
</comment>
<dbReference type="InterPro" id="IPR020946">
    <property type="entry name" value="Flavin_mOase-like"/>
</dbReference>
<proteinExistence type="inferred from homology"/>
<evidence type="ECO:0000256" key="4">
    <source>
        <dbReference type="ARBA" id="ARBA00023002"/>
    </source>
</evidence>
<dbReference type="EMBL" id="CAJVRM010000066">
    <property type="protein sequence ID" value="CAG8973197.1"/>
    <property type="molecule type" value="Genomic_DNA"/>
</dbReference>
<dbReference type="GO" id="GO:0004499">
    <property type="term" value="F:N,N-dimethylaniline monooxygenase activity"/>
    <property type="evidence" value="ECO:0007669"/>
    <property type="project" value="InterPro"/>
</dbReference>
<dbReference type="OrthoDB" id="66881at2759"/>
<dbReference type="InterPro" id="IPR036188">
    <property type="entry name" value="FAD/NAD-bd_sf"/>
</dbReference>
<reference evidence="5" key="1">
    <citation type="submission" date="2021-07" db="EMBL/GenBank/DDBJ databases">
        <authorList>
            <person name="Durling M."/>
        </authorList>
    </citation>
    <scope>NUCLEOTIDE SEQUENCE</scope>
</reference>
<sequence length="316" mass="34696">MQNPQTIAILGAGPADISRKPRHLHRYPSSNRGTLWVEFGISLVKGRGRGMGKYPMYEDLETNIPKFMMGFWGLGYGDEVRLFPGRGDVVSLRRGDGGKGWELGVRRVGGGSEVEVCGFDAVVVATGQQYLAYFLPLEGVEEWEARYPGTILHSRDYRDTEVFVGKKILVIGNSSSGLDISRRISAVCKPPLLISQSSPSSFFFNVPGSCLLPATTASQPSTRTAHFQDGTREDDIDILIFCTGYDHNYPFLSPSLLPQDEQKDFVPGNSAIVQRLYQHIFYSHDPTLVFSGVLTKNLPFSTAGAQAVVIARVLSG</sequence>